<sequence>MFFQSFSFSAIAVCLFVLLRASNAFKYVDCGSAVGTFTNVSMSLCEDAANLPYCPMKRGTSGTLEIDFESAQYTHTLAAVVHGVIGGIKFPVHLPNKNACNDLDTACPVEMYKPYTYRTTLPILQSYIKVGLEIQWELQDDTSANVVCITFPARIVD</sequence>
<dbReference type="OrthoDB" id="4937502at2759"/>
<dbReference type="InterPro" id="IPR033916">
    <property type="entry name" value="ML_Npc2-like"/>
</dbReference>
<comment type="subcellular location">
    <subcellularLocation>
        <location evidence="1">Secreted</location>
    </subcellularLocation>
</comment>
<dbReference type="GO" id="GO:0005576">
    <property type="term" value="C:extracellular region"/>
    <property type="evidence" value="ECO:0007669"/>
    <property type="project" value="UniProtKB-SubCell"/>
</dbReference>
<dbReference type="PANTHER" id="PTHR11306">
    <property type="entry name" value="NIEMANN PICK TYPE C2 PROTEIN NPC2-RELATED"/>
    <property type="match status" value="1"/>
</dbReference>
<evidence type="ECO:0000256" key="2">
    <source>
        <dbReference type="ARBA" id="ARBA00006370"/>
    </source>
</evidence>
<keyword evidence="3" id="KW-0964">Secreted</keyword>
<evidence type="ECO:0000256" key="3">
    <source>
        <dbReference type="ARBA" id="ARBA00022525"/>
    </source>
</evidence>
<evidence type="ECO:0000313" key="9">
    <source>
        <dbReference type="Proteomes" id="UP001152759"/>
    </source>
</evidence>
<feature type="chain" id="PRO_5040378805" description="MD-2-related lipid-recognition domain-containing protein" evidence="6">
    <location>
        <begin position="25"/>
        <end position="157"/>
    </location>
</feature>
<reference evidence="8" key="1">
    <citation type="submission" date="2021-12" db="EMBL/GenBank/DDBJ databases">
        <authorList>
            <person name="King R."/>
        </authorList>
    </citation>
    <scope>NUCLEOTIDE SEQUENCE</scope>
</reference>
<feature type="signal peptide" evidence="6">
    <location>
        <begin position="1"/>
        <end position="24"/>
    </location>
</feature>
<keyword evidence="4 6" id="KW-0732">Signal</keyword>
<evidence type="ECO:0000256" key="5">
    <source>
        <dbReference type="ARBA" id="ARBA00023157"/>
    </source>
</evidence>
<dbReference type="CDD" id="cd00916">
    <property type="entry name" value="Npc2_like"/>
    <property type="match status" value="1"/>
</dbReference>
<evidence type="ECO:0000256" key="1">
    <source>
        <dbReference type="ARBA" id="ARBA00004613"/>
    </source>
</evidence>
<protein>
    <recommendedName>
        <fullName evidence="7">MD-2-related lipid-recognition domain-containing protein</fullName>
    </recommendedName>
</protein>
<evidence type="ECO:0000256" key="6">
    <source>
        <dbReference type="SAM" id="SignalP"/>
    </source>
</evidence>
<evidence type="ECO:0000259" key="7">
    <source>
        <dbReference type="SMART" id="SM00737"/>
    </source>
</evidence>
<dbReference type="GO" id="GO:0032934">
    <property type="term" value="F:sterol binding"/>
    <property type="evidence" value="ECO:0007669"/>
    <property type="project" value="InterPro"/>
</dbReference>
<keyword evidence="5" id="KW-1015">Disulfide bond</keyword>
<keyword evidence="9" id="KW-1185">Reference proteome</keyword>
<dbReference type="EMBL" id="OU963868">
    <property type="protein sequence ID" value="CAH0392960.1"/>
    <property type="molecule type" value="Genomic_DNA"/>
</dbReference>
<dbReference type="InterPro" id="IPR039670">
    <property type="entry name" value="NPC2-like"/>
</dbReference>
<organism evidence="8 9">
    <name type="scientific">Bemisia tabaci</name>
    <name type="common">Sweetpotato whitefly</name>
    <name type="synonym">Aleurodes tabaci</name>
    <dbReference type="NCBI Taxonomy" id="7038"/>
    <lineage>
        <taxon>Eukaryota</taxon>
        <taxon>Metazoa</taxon>
        <taxon>Ecdysozoa</taxon>
        <taxon>Arthropoda</taxon>
        <taxon>Hexapoda</taxon>
        <taxon>Insecta</taxon>
        <taxon>Pterygota</taxon>
        <taxon>Neoptera</taxon>
        <taxon>Paraneoptera</taxon>
        <taxon>Hemiptera</taxon>
        <taxon>Sternorrhyncha</taxon>
        <taxon>Aleyrodoidea</taxon>
        <taxon>Aleyrodidae</taxon>
        <taxon>Aleyrodinae</taxon>
        <taxon>Bemisia</taxon>
    </lineage>
</organism>
<dbReference type="AlphaFoldDB" id="A0A9P0F8Y3"/>
<proteinExistence type="inferred from homology"/>
<dbReference type="SMART" id="SM00737">
    <property type="entry name" value="ML"/>
    <property type="match status" value="1"/>
</dbReference>
<dbReference type="Pfam" id="PF02221">
    <property type="entry name" value="E1_DerP2_DerF2"/>
    <property type="match status" value="1"/>
</dbReference>
<dbReference type="InterPro" id="IPR003172">
    <property type="entry name" value="ML_dom"/>
</dbReference>
<dbReference type="GO" id="GO:0032367">
    <property type="term" value="P:intracellular cholesterol transport"/>
    <property type="evidence" value="ECO:0007669"/>
    <property type="project" value="InterPro"/>
</dbReference>
<dbReference type="FunFam" id="2.60.40.770:FF:000001">
    <property type="entry name" value="NPC intracellular cholesterol transporter 2"/>
    <property type="match status" value="1"/>
</dbReference>
<dbReference type="SUPFAM" id="SSF81296">
    <property type="entry name" value="E set domains"/>
    <property type="match status" value="1"/>
</dbReference>
<gene>
    <name evidence="8" type="ORF">BEMITA_LOCUS11417</name>
</gene>
<dbReference type="PANTHER" id="PTHR11306:SF68">
    <property type="entry name" value="NPC INTRACELLULAR CHOLESTEROL TRANSPORTER 2"/>
    <property type="match status" value="1"/>
</dbReference>
<dbReference type="KEGG" id="btab:109031958"/>
<evidence type="ECO:0000313" key="8">
    <source>
        <dbReference type="EMBL" id="CAH0392960.1"/>
    </source>
</evidence>
<dbReference type="Gene3D" id="2.60.40.770">
    <property type="match status" value="1"/>
</dbReference>
<dbReference type="Proteomes" id="UP001152759">
    <property type="component" value="Chromosome 7"/>
</dbReference>
<dbReference type="InterPro" id="IPR014756">
    <property type="entry name" value="Ig_E-set"/>
</dbReference>
<evidence type="ECO:0000256" key="4">
    <source>
        <dbReference type="ARBA" id="ARBA00022729"/>
    </source>
</evidence>
<comment type="similarity">
    <text evidence="2">Belongs to the NPC2 family.</text>
</comment>
<name>A0A9P0F8Y3_BEMTA</name>
<accession>A0A9P0F8Y3</accession>
<feature type="domain" description="MD-2-related lipid-recognition" evidence="7">
    <location>
        <begin position="27"/>
        <end position="153"/>
    </location>
</feature>